<feature type="signal peptide" evidence="1">
    <location>
        <begin position="1"/>
        <end position="20"/>
    </location>
</feature>
<accession>A0A5B7YA33</accession>
<protein>
    <submittedName>
        <fullName evidence="2">DUF2884 family protein</fullName>
    </submittedName>
</protein>
<dbReference type="RefSeq" id="WP_139755244.1">
    <property type="nucleotide sequence ID" value="NZ_CP039852.1"/>
</dbReference>
<evidence type="ECO:0000256" key="1">
    <source>
        <dbReference type="SAM" id="SignalP"/>
    </source>
</evidence>
<organism evidence="2 3">
    <name type="scientific">Salinimonas iocasae</name>
    <dbReference type="NCBI Taxonomy" id="2572577"/>
    <lineage>
        <taxon>Bacteria</taxon>
        <taxon>Pseudomonadati</taxon>
        <taxon>Pseudomonadota</taxon>
        <taxon>Gammaproteobacteria</taxon>
        <taxon>Alteromonadales</taxon>
        <taxon>Alteromonadaceae</taxon>
        <taxon>Alteromonas/Salinimonas group</taxon>
        <taxon>Salinimonas</taxon>
    </lineage>
</organism>
<gene>
    <name evidence="2" type="ORF">FBQ74_02945</name>
</gene>
<proteinExistence type="predicted"/>
<reference evidence="2 3" key="1">
    <citation type="submission" date="2019-04" db="EMBL/GenBank/DDBJ databases">
        <title>Salinimonas iocasae sp. nov., a halophilic bacterium isolated from the outer tube casing of tubeworms in Okinawa Trough.</title>
        <authorList>
            <person name="Zhang H."/>
            <person name="Wang H."/>
            <person name="Li C."/>
        </authorList>
    </citation>
    <scope>NUCLEOTIDE SEQUENCE [LARGE SCALE GENOMIC DNA]</scope>
    <source>
        <strain evidence="2 3">KX18D6</strain>
    </source>
</reference>
<keyword evidence="3" id="KW-1185">Reference proteome</keyword>
<evidence type="ECO:0000313" key="3">
    <source>
        <dbReference type="Proteomes" id="UP000304912"/>
    </source>
</evidence>
<evidence type="ECO:0000313" key="2">
    <source>
        <dbReference type="EMBL" id="QCZ92491.1"/>
    </source>
</evidence>
<dbReference type="OrthoDB" id="6397557at2"/>
<keyword evidence="1" id="KW-0732">Signal</keyword>
<dbReference type="KEGG" id="salk:FBQ74_02945"/>
<dbReference type="AlphaFoldDB" id="A0A5B7YA33"/>
<dbReference type="Proteomes" id="UP000304912">
    <property type="component" value="Chromosome"/>
</dbReference>
<dbReference type="InterPro" id="IPR021307">
    <property type="entry name" value="DUF2884"/>
</dbReference>
<sequence>MKLRALALAVSTLLTTSVMAHNDECDVNLHGNLEYNKKMITVEMDSGSVMTIAPDNQLTINGEAVTLNDDQQQYVDDYRTAIDEAVPMTVNLVSDSIDLAGTAVGEVFGELLGPDDELVRDFQGTLKEMRGEMEHHFYTEDGSIRVSGNDFEDDGWFDSAWEDKFEDRIEDMVSEATGKLLVAIGSQIVSGDGDMDEFADRMENFGENLEERLETQAESIEHRAEGLCEVLREADIAEGKMQKSIPGLDELDLINIKRHSNRM</sequence>
<feature type="chain" id="PRO_5023042418" evidence="1">
    <location>
        <begin position="21"/>
        <end position="263"/>
    </location>
</feature>
<dbReference type="EMBL" id="CP039852">
    <property type="protein sequence ID" value="QCZ92491.1"/>
    <property type="molecule type" value="Genomic_DNA"/>
</dbReference>
<dbReference type="Pfam" id="PF11101">
    <property type="entry name" value="DUF2884"/>
    <property type="match status" value="1"/>
</dbReference>
<name>A0A5B7YA33_9ALTE</name>